<accession>C4G9U7</accession>
<gene>
    <name evidence="1" type="ORF">GCWU000342_00752</name>
</gene>
<dbReference type="STRING" id="626523.GCWU000342_00752"/>
<evidence type="ECO:0000313" key="2">
    <source>
        <dbReference type="Proteomes" id="UP000003494"/>
    </source>
</evidence>
<dbReference type="EMBL" id="ACIP02000001">
    <property type="protein sequence ID" value="EEP29394.1"/>
    <property type="molecule type" value="Genomic_DNA"/>
</dbReference>
<reference evidence="1" key="1">
    <citation type="submission" date="2009-04" db="EMBL/GenBank/DDBJ databases">
        <authorList>
            <person name="Weinstock G."/>
            <person name="Sodergren E."/>
            <person name="Clifton S."/>
            <person name="Fulton L."/>
            <person name="Fulton B."/>
            <person name="Courtney L."/>
            <person name="Fronick C."/>
            <person name="Harrison M."/>
            <person name="Strong C."/>
            <person name="Farmer C."/>
            <person name="Delahaunty K."/>
            <person name="Markovic C."/>
            <person name="Hall O."/>
            <person name="Minx P."/>
            <person name="Tomlinson C."/>
            <person name="Mitreva M."/>
            <person name="Nelson J."/>
            <person name="Hou S."/>
            <person name="Wollam A."/>
            <person name="Pepin K.H."/>
            <person name="Johnson M."/>
            <person name="Bhonagiri V."/>
            <person name="Nash W.E."/>
            <person name="Warren W."/>
            <person name="Chinwalla A."/>
            <person name="Mardis E.R."/>
            <person name="Wilson R.K."/>
        </authorList>
    </citation>
    <scope>NUCLEOTIDE SEQUENCE [LARGE SCALE GENOMIC DNA]</scope>
    <source>
        <strain evidence="1">DSM 14600</strain>
    </source>
</reference>
<name>C4G9U7_9FIRM</name>
<dbReference type="AlphaFoldDB" id="C4G9U7"/>
<dbReference type="Proteomes" id="UP000003494">
    <property type="component" value="Unassembled WGS sequence"/>
</dbReference>
<evidence type="ECO:0000313" key="1">
    <source>
        <dbReference type="EMBL" id="EEP29394.1"/>
    </source>
</evidence>
<sequence>MVPGKPLPRPSSPGYLHCNASGRYEAGFQLPFSSADDPIVAVRQNPDP</sequence>
<dbReference type="HOGENOM" id="CLU_3157777_0_0_9"/>
<keyword evidence="2" id="KW-1185">Reference proteome</keyword>
<proteinExistence type="predicted"/>
<comment type="caution">
    <text evidence="1">The sequence shown here is derived from an EMBL/GenBank/DDBJ whole genome shotgun (WGS) entry which is preliminary data.</text>
</comment>
<protein>
    <submittedName>
        <fullName evidence="1">Uncharacterized protein</fullName>
    </submittedName>
</protein>
<organism evidence="1 2">
    <name type="scientific">Shuttleworthella satelles DSM 14600</name>
    <dbReference type="NCBI Taxonomy" id="626523"/>
    <lineage>
        <taxon>Bacteria</taxon>
        <taxon>Bacillati</taxon>
        <taxon>Bacillota</taxon>
        <taxon>Clostridia</taxon>
        <taxon>Lachnospirales</taxon>
        <taxon>Lachnospiraceae</taxon>
        <taxon>Shuttleworthella</taxon>
    </lineage>
</organism>